<sequence length="378" mass="42987">MSFFLARISDPQYNNWLKCFWALDCLTESLHNYTSPRVRRLFNNVEQNVKIVLGSRYQCNACSCNGIRQRNCTGDWSINCINCICNVWLQEILSQHDDPKSKTINWGNADITKWSTEPWEIAKIYMTNGQRNKTDLPKELDCAALLSLIKYCKEFRPVNVQLVSDVIQIRNQICHSPCMKLSDTDKDTGFDKILLLLSDLNIGGIFIPEITELKTKDIDEYYREKELQTHQNRVSEVLNDVKTLKSSIDSLRNDQAQPGVMPLNGVVHPTNRGSSRLKRSGGKFKSSLRGNATTATIQSKNEAGYLQSAAGWIHQSQEQHTKTDLRELRSELESYAQVISAMETFFDNNPDLSAGNILEDLMAASDAVKEMQSRLFTT</sequence>
<reference evidence="2 3" key="1">
    <citation type="submission" date="2024-11" db="EMBL/GenBank/DDBJ databases">
        <title>Chromosome-level genome assembly of the freshwater bivalve Anodonta woodiana.</title>
        <authorList>
            <person name="Chen X."/>
        </authorList>
    </citation>
    <scope>NUCLEOTIDE SEQUENCE [LARGE SCALE GENOMIC DNA]</scope>
    <source>
        <strain evidence="2">MN2024</strain>
        <tissue evidence="2">Gills</tissue>
    </source>
</reference>
<dbReference type="PANTHER" id="PTHR35083:SF1">
    <property type="entry name" value="RGD1565685 PROTEIN"/>
    <property type="match status" value="1"/>
</dbReference>
<evidence type="ECO:0000313" key="3">
    <source>
        <dbReference type="Proteomes" id="UP001634394"/>
    </source>
</evidence>
<comment type="caution">
    <text evidence="2">The sequence shown here is derived from an EMBL/GenBank/DDBJ whole genome shotgun (WGS) entry which is preliminary data.</text>
</comment>
<dbReference type="AlphaFoldDB" id="A0ABD3T5A7"/>
<accession>A0ABD3T5A7</accession>
<feature type="region of interest" description="Disordered" evidence="1">
    <location>
        <begin position="254"/>
        <end position="285"/>
    </location>
</feature>
<proteinExistence type="predicted"/>
<dbReference type="PANTHER" id="PTHR35083">
    <property type="entry name" value="RGD1565685 PROTEIN"/>
    <property type="match status" value="1"/>
</dbReference>
<gene>
    <name evidence="2" type="ORF">ACJMK2_023594</name>
</gene>
<dbReference type="Proteomes" id="UP001634394">
    <property type="component" value="Unassembled WGS sequence"/>
</dbReference>
<evidence type="ECO:0000313" key="2">
    <source>
        <dbReference type="EMBL" id="KAL3831900.1"/>
    </source>
</evidence>
<dbReference type="EMBL" id="JBJQND010000019">
    <property type="protein sequence ID" value="KAL3831900.1"/>
    <property type="molecule type" value="Genomic_DNA"/>
</dbReference>
<protein>
    <recommendedName>
        <fullName evidence="4">DZIP3-like HEPN domain-containing protein</fullName>
    </recommendedName>
</protein>
<keyword evidence="3" id="KW-1185">Reference proteome</keyword>
<evidence type="ECO:0000256" key="1">
    <source>
        <dbReference type="SAM" id="MobiDB-lite"/>
    </source>
</evidence>
<name>A0ABD3T5A7_SINWO</name>
<evidence type="ECO:0008006" key="4">
    <source>
        <dbReference type="Google" id="ProtNLM"/>
    </source>
</evidence>
<dbReference type="InterPro" id="IPR027897">
    <property type="entry name" value="DUF4559"/>
</dbReference>
<dbReference type="Pfam" id="PF15112">
    <property type="entry name" value="DUF4559"/>
    <property type="match status" value="1"/>
</dbReference>
<organism evidence="2 3">
    <name type="scientific">Sinanodonta woodiana</name>
    <name type="common">Chinese pond mussel</name>
    <name type="synonym">Anodonta woodiana</name>
    <dbReference type="NCBI Taxonomy" id="1069815"/>
    <lineage>
        <taxon>Eukaryota</taxon>
        <taxon>Metazoa</taxon>
        <taxon>Spiralia</taxon>
        <taxon>Lophotrochozoa</taxon>
        <taxon>Mollusca</taxon>
        <taxon>Bivalvia</taxon>
        <taxon>Autobranchia</taxon>
        <taxon>Heteroconchia</taxon>
        <taxon>Palaeoheterodonta</taxon>
        <taxon>Unionida</taxon>
        <taxon>Unionoidea</taxon>
        <taxon>Unionidae</taxon>
        <taxon>Unioninae</taxon>
        <taxon>Sinanodonta</taxon>
    </lineage>
</organism>